<evidence type="ECO:0000256" key="1">
    <source>
        <dbReference type="SAM" id="MobiDB-lite"/>
    </source>
</evidence>
<evidence type="ECO:0000313" key="3">
    <source>
        <dbReference type="Proteomes" id="UP000062998"/>
    </source>
</evidence>
<proteinExistence type="predicted"/>
<dbReference type="Proteomes" id="UP000062998">
    <property type="component" value="Unassembled WGS sequence"/>
</dbReference>
<sequence>MSGAGNTLGRVVAAGELPAIEVTAANPAVKAETAAEKGIWGSISGWVHGGLDAVGLIPGLGAIPDLLNAGIYAAEGDYVNAGISAVAAIPVVGDAALAGKYAAKGGRLLAKEGERLAVKEGEKVAAKETEKVAAKGEKEAVEGTEKQGAKETEHEGGAGSEPSKGQERNKVQKKQKMKCGEYGRYSKLKKKTGENKFDRDHIPSKAALKERAKFLNDGQDLSAAQKKAIDDWGEAIAIPRQAHIDVSPTYGQTTAEAAKDAKNLASAARRDVEAMLGKIEEYDADGGCKKAYKKAAARIMRMDNQAFDDALIKILEKVQ</sequence>
<protein>
    <submittedName>
        <fullName evidence="2">Uncharacterized protein</fullName>
    </submittedName>
</protein>
<reference evidence="2 3" key="1">
    <citation type="submission" date="2015-11" db="EMBL/GenBank/DDBJ databases">
        <title>Expanding the genomic diversity of Burkholderia species for the development of highly accurate diagnostics.</title>
        <authorList>
            <person name="Sahl J."/>
            <person name="Keim P."/>
            <person name="Wagner D."/>
        </authorList>
    </citation>
    <scope>NUCLEOTIDE SEQUENCE [LARGE SCALE GENOMIC DNA]</scope>
    <source>
        <strain evidence="2 3">MSMB2167WGS</strain>
    </source>
</reference>
<comment type="caution">
    <text evidence="2">The sequence shown here is derived from an EMBL/GenBank/DDBJ whole genome shotgun (WGS) entry which is preliminary data.</text>
</comment>
<evidence type="ECO:0000313" key="2">
    <source>
        <dbReference type="EMBL" id="KWD96140.1"/>
    </source>
</evidence>
<accession>A0A105IS12</accession>
<dbReference type="RefSeq" id="WP_059971050.1">
    <property type="nucleotide sequence ID" value="NZ_CP013463.1"/>
</dbReference>
<gene>
    <name evidence="2" type="ORF">WL73_24625</name>
</gene>
<feature type="compositionally biased region" description="Basic and acidic residues" evidence="1">
    <location>
        <begin position="127"/>
        <end position="156"/>
    </location>
</feature>
<name>A0A105IS12_9BURK</name>
<dbReference type="AlphaFoldDB" id="A0A105IS12"/>
<feature type="region of interest" description="Disordered" evidence="1">
    <location>
        <begin position="127"/>
        <end position="176"/>
    </location>
</feature>
<dbReference type="EMBL" id="LPIX01000094">
    <property type="protein sequence ID" value="KWD96140.1"/>
    <property type="molecule type" value="Genomic_DNA"/>
</dbReference>
<dbReference type="CDD" id="cd20745">
    <property type="entry name" value="FIX_RhsA_AHH_HNH-like"/>
    <property type="match status" value="1"/>
</dbReference>
<organism evidence="2 3">
    <name type="scientific">Burkholderia ubonensis</name>
    <dbReference type="NCBI Taxonomy" id="101571"/>
    <lineage>
        <taxon>Bacteria</taxon>
        <taxon>Pseudomonadati</taxon>
        <taxon>Pseudomonadota</taxon>
        <taxon>Betaproteobacteria</taxon>
        <taxon>Burkholderiales</taxon>
        <taxon>Burkholderiaceae</taxon>
        <taxon>Burkholderia</taxon>
        <taxon>Burkholderia cepacia complex</taxon>
    </lineage>
</organism>
<dbReference type="OrthoDB" id="5445630at2"/>